<proteinExistence type="predicted"/>
<dbReference type="PANTHER" id="PTHR33640">
    <property type="entry name" value="TRANSMEMBRANE PROTEIN"/>
    <property type="match status" value="1"/>
</dbReference>
<keyword evidence="2" id="KW-0812">Transmembrane</keyword>
<evidence type="ECO:0000313" key="3">
    <source>
        <dbReference type="EnsemblPlants" id="Kaladp0048s0337.1.v1.1.CDS.1"/>
    </source>
</evidence>
<feature type="transmembrane region" description="Helical" evidence="2">
    <location>
        <begin position="63"/>
        <end position="86"/>
    </location>
</feature>
<dbReference type="AlphaFoldDB" id="A0A7N0TYD1"/>
<feature type="compositionally biased region" description="Low complexity" evidence="1">
    <location>
        <begin position="126"/>
        <end position="140"/>
    </location>
</feature>
<feature type="transmembrane region" description="Helical" evidence="2">
    <location>
        <begin position="20"/>
        <end position="42"/>
    </location>
</feature>
<dbReference type="EnsemblPlants" id="Kaladp0048s0337.1.v1.1">
    <property type="protein sequence ID" value="Kaladp0048s0337.1.v1.1.CDS.1"/>
    <property type="gene ID" value="Kaladp0048s0337.v1.1"/>
</dbReference>
<keyword evidence="2" id="KW-1133">Transmembrane helix</keyword>
<feature type="region of interest" description="Disordered" evidence="1">
    <location>
        <begin position="103"/>
        <end position="140"/>
    </location>
</feature>
<dbReference type="Proteomes" id="UP000594263">
    <property type="component" value="Unplaced"/>
</dbReference>
<evidence type="ECO:0000313" key="4">
    <source>
        <dbReference type="Proteomes" id="UP000594263"/>
    </source>
</evidence>
<accession>A0A7N0TYD1</accession>
<protein>
    <recommendedName>
        <fullName evidence="5">DUF4408 domain-containing protein</fullName>
    </recommendedName>
</protein>
<dbReference type="PANTHER" id="PTHR33640:SF8">
    <property type="entry name" value="TRANSMEMBRANE PROTEIN"/>
    <property type="match status" value="1"/>
</dbReference>
<name>A0A7N0TYD1_KALFE</name>
<reference evidence="3" key="1">
    <citation type="submission" date="2021-01" db="UniProtKB">
        <authorList>
            <consortium name="EnsemblPlants"/>
        </authorList>
    </citation>
    <scope>IDENTIFICATION</scope>
</reference>
<sequence length="227" mass="25584">MEFWKPDNVKTEQYTTMRFYSYKVGHLVKLLEISSALILVLWSTTRLPIAVKLLVEFGKQSCALLLSTPSVFLIGNAIVISLVGSFQSSSDSRTDLYEELVEESKQQREDDSTKQSICSDPETKTAASNSSAAAPASENESVGYSEVREVKCYRRTQSETLVRSDVTKELRRSRTGNGWMKREPAAEKHVEGVDGLSSDEFRRTVEAFIAKQQRFLRDENMALVLSH</sequence>
<feature type="compositionally biased region" description="Basic and acidic residues" evidence="1">
    <location>
        <begin position="103"/>
        <end position="113"/>
    </location>
</feature>
<dbReference type="OMA" id="NAMARYQ"/>
<evidence type="ECO:0000256" key="1">
    <source>
        <dbReference type="SAM" id="MobiDB-lite"/>
    </source>
</evidence>
<dbReference type="Gramene" id="Kaladp0048s0337.1.v1.1">
    <property type="protein sequence ID" value="Kaladp0048s0337.1.v1.1.CDS.1"/>
    <property type="gene ID" value="Kaladp0048s0337.v1.1"/>
</dbReference>
<evidence type="ECO:0000256" key="2">
    <source>
        <dbReference type="SAM" id="Phobius"/>
    </source>
</evidence>
<keyword evidence="4" id="KW-1185">Reference proteome</keyword>
<keyword evidence="2" id="KW-0472">Membrane</keyword>
<evidence type="ECO:0008006" key="5">
    <source>
        <dbReference type="Google" id="ProtNLM"/>
    </source>
</evidence>
<organism evidence="3 4">
    <name type="scientific">Kalanchoe fedtschenkoi</name>
    <name type="common">Lavender scallops</name>
    <name type="synonym">South American air plant</name>
    <dbReference type="NCBI Taxonomy" id="63787"/>
    <lineage>
        <taxon>Eukaryota</taxon>
        <taxon>Viridiplantae</taxon>
        <taxon>Streptophyta</taxon>
        <taxon>Embryophyta</taxon>
        <taxon>Tracheophyta</taxon>
        <taxon>Spermatophyta</taxon>
        <taxon>Magnoliopsida</taxon>
        <taxon>eudicotyledons</taxon>
        <taxon>Gunneridae</taxon>
        <taxon>Pentapetalae</taxon>
        <taxon>Saxifragales</taxon>
        <taxon>Crassulaceae</taxon>
        <taxon>Kalanchoe</taxon>
    </lineage>
</organism>